<gene>
    <name evidence="10" type="ORF">H6G83_31200</name>
</gene>
<evidence type="ECO:0000256" key="2">
    <source>
        <dbReference type="ARBA" id="ARBA00009055"/>
    </source>
</evidence>
<keyword evidence="5" id="KW-0812">Transmembrane</keyword>
<dbReference type="PANTHER" id="PTHR34597:SF3">
    <property type="entry name" value="OUTER MEMBRANE TRANSPORTER CDIB"/>
    <property type="match status" value="1"/>
</dbReference>
<dbReference type="PROSITE" id="PS51779">
    <property type="entry name" value="POTRA"/>
    <property type="match status" value="1"/>
</dbReference>
<dbReference type="RefSeq" id="WP_190479411.1">
    <property type="nucleotide sequence ID" value="NZ_JACJSG010000066.1"/>
</dbReference>
<dbReference type="EMBL" id="JACJSG010000066">
    <property type="protein sequence ID" value="MBD2505018.1"/>
    <property type="molecule type" value="Genomic_DNA"/>
</dbReference>
<comment type="similarity">
    <text evidence="2">Belongs to the TPS (TC 1.B.20) family.</text>
</comment>
<keyword evidence="6" id="KW-0653">Protein transport</keyword>
<keyword evidence="7" id="KW-0472">Membrane</keyword>
<feature type="domain" description="POTRA" evidence="9">
    <location>
        <begin position="48"/>
        <end position="128"/>
    </location>
</feature>
<keyword evidence="3" id="KW-0813">Transport</keyword>
<protein>
    <submittedName>
        <fullName evidence="10">ShlB/FhaC/HecB family hemolysin secretion/activation protein</fullName>
    </submittedName>
</protein>
<evidence type="ECO:0000313" key="11">
    <source>
        <dbReference type="Proteomes" id="UP000661112"/>
    </source>
</evidence>
<evidence type="ECO:0000256" key="1">
    <source>
        <dbReference type="ARBA" id="ARBA00004442"/>
    </source>
</evidence>
<evidence type="ECO:0000256" key="8">
    <source>
        <dbReference type="ARBA" id="ARBA00023237"/>
    </source>
</evidence>
<evidence type="ECO:0000256" key="4">
    <source>
        <dbReference type="ARBA" id="ARBA00022452"/>
    </source>
</evidence>
<dbReference type="InterPro" id="IPR005565">
    <property type="entry name" value="Hemolysn_activator_HlyB_C"/>
</dbReference>
<dbReference type="Gene3D" id="3.10.20.310">
    <property type="entry name" value="membrane protein fhac"/>
    <property type="match status" value="1"/>
</dbReference>
<organism evidence="10 11">
    <name type="scientific">Anabaena azotica FACHB-119</name>
    <dbReference type="NCBI Taxonomy" id="947527"/>
    <lineage>
        <taxon>Bacteria</taxon>
        <taxon>Bacillati</taxon>
        <taxon>Cyanobacteriota</taxon>
        <taxon>Cyanophyceae</taxon>
        <taxon>Nostocales</taxon>
        <taxon>Nostocaceae</taxon>
        <taxon>Anabaena</taxon>
        <taxon>Anabaena azotica</taxon>
    </lineage>
</organism>
<evidence type="ECO:0000313" key="10">
    <source>
        <dbReference type="EMBL" id="MBD2505018.1"/>
    </source>
</evidence>
<keyword evidence="4" id="KW-1134">Transmembrane beta strand</keyword>
<dbReference type="InterPro" id="IPR013686">
    <property type="entry name" value="Polypept-transport_assoc_ShlB"/>
</dbReference>
<sequence length="541" mass="59944">MNTQLVLASLVAVHSSFLPIEPNSITPKHLTIKPNISTINQRNDKSIFRVKEFVFQGNTVLSSEELQKVVAQFVGKELSFNDLLDAANTVTDYYVEKGYINSGAYLPVVQNQSVDPNSAVVTIAILEGRIEKVDIIGAGSLENYIRTRVPPENSVLNNNSLLAALQLLRLDPLVSKIRATLTKGLSADKAILIINVQPSQDFKANVTLNNYRSPAIGSFERRLQLSANNLLVSGDGLKVGYRNTDGSNAVTANYLIPVNSQNGTIAFNYLFSRSNIIEQPFTPLDIVGDARVYEISFRQPLIRQATETSIQEFALGLTASRIESETSLQNNPFPVGEGADTSGRTRISALRFSQDWSSRNTNQALFLSSKFSWGLDIFGATINTNSPDGRFFTWVGQADWLRHWGETTLVVRTKVQLADRPLPILEQISTGGIGSVRGYRQDRFISDNAFSFSTELAIPVWKSQSQQLQVIPFFDIGTAWNNSEELSDTSGTLTSVGLGLQYRGDRFNARLDWGIPLSDTTNNSNTWQENGIYFSLDYQLF</sequence>
<dbReference type="PANTHER" id="PTHR34597">
    <property type="entry name" value="SLR1661 PROTEIN"/>
    <property type="match status" value="1"/>
</dbReference>
<dbReference type="Pfam" id="PF08479">
    <property type="entry name" value="POTRA_2"/>
    <property type="match status" value="1"/>
</dbReference>
<comment type="subcellular location">
    <subcellularLocation>
        <location evidence="1">Cell outer membrane</location>
    </subcellularLocation>
</comment>
<evidence type="ECO:0000256" key="5">
    <source>
        <dbReference type="ARBA" id="ARBA00022692"/>
    </source>
</evidence>
<proteinExistence type="inferred from homology"/>
<dbReference type="InterPro" id="IPR051544">
    <property type="entry name" value="TPS_OM_transporter"/>
</dbReference>
<dbReference type="Proteomes" id="UP000661112">
    <property type="component" value="Unassembled WGS sequence"/>
</dbReference>
<dbReference type="InterPro" id="IPR034746">
    <property type="entry name" value="POTRA"/>
</dbReference>
<accession>A0ABR8DES3</accession>
<name>A0ABR8DES3_9NOST</name>
<comment type="caution">
    <text evidence="10">The sequence shown here is derived from an EMBL/GenBank/DDBJ whole genome shotgun (WGS) entry which is preliminary data.</text>
</comment>
<evidence type="ECO:0000259" key="9">
    <source>
        <dbReference type="PROSITE" id="PS51779"/>
    </source>
</evidence>
<evidence type="ECO:0000256" key="3">
    <source>
        <dbReference type="ARBA" id="ARBA00022448"/>
    </source>
</evidence>
<evidence type="ECO:0000256" key="7">
    <source>
        <dbReference type="ARBA" id="ARBA00023136"/>
    </source>
</evidence>
<dbReference type="Gene3D" id="2.40.160.50">
    <property type="entry name" value="membrane protein fhac: a member of the omp85/tpsb transporter family"/>
    <property type="match status" value="1"/>
</dbReference>
<evidence type="ECO:0000256" key="6">
    <source>
        <dbReference type="ARBA" id="ARBA00022927"/>
    </source>
</evidence>
<dbReference type="Pfam" id="PF03865">
    <property type="entry name" value="ShlB"/>
    <property type="match status" value="1"/>
</dbReference>
<keyword evidence="11" id="KW-1185">Reference proteome</keyword>
<reference evidence="10 11" key="1">
    <citation type="journal article" date="2020" name="ISME J.">
        <title>Comparative genomics reveals insights into cyanobacterial evolution and habitat adaptation.</title>
        <authorList>
            <person name="Chen M.Y."/>
            <person name="Teng W.K."/>
            <person name="Zhao L."/>
            <person name="Hu C.X."/>
            <person name="Zhou Y.K."/>
            <person name="Han B.P."/>
            <person name="Song L.R."/>
            <person name="Shu W.S."/>
        </authorList>
    </citation>
    <scope>NUCLEOTIDE SEQUENCE [LARGE SCALE GENOMIC DNA]</scope>
    <source>
        <strain evidence="10 11">FACHB-119</strain>
    </source>
</reference>
<keyword evidence="8" id="KW-0998">Cell outer membrane</keyword>